<dbReference type="PANTHER" id="PTHR43592">
    <property type="entry name" value="CAAX AMINO TERMINAL PROTEASE"/>
    <property type="match status" value="1"/>
</dbReference>
<dbReference type="InterPro" id="IPR003675">
    <property type="entry name" value="Rce1/LyrA-like_dom"/>
</dbReference>
<dbReference type="GO" id="GO:0080120">
    <property type="term" value="P:CAAX-box protein maturation"/>
    <property type="evidence" value="ECO:0007669"/>
    <property type="project" value="UniProtKB-ARBA"/>
</dbReference>
<keyword evidence="1" id="KW-0812">Transmembrane</keyword>
<feature type="domain" description="CAAX prenyl protease 2/Lysostaphin resistance protein A-like" evidence="2">
    <location>
        <begin position="121"/>
        <end position="208"/>
    </location>
</feature>
<keyword evidence="1" id="KW-1133">Transmembrane helix</keyword>
<organism evidence="3 4">
    <name type="scientific">Wansuia hejianensis</name>
    <dbReference type="NCBI Taxonomy" id="2763667"/>
    <lineage>
        <taxon>Bacteria</taxon>
        <taxon>Bacillati</taxon>
        <taxon>Bacillota</taxon>
        <taxon>Clostridia</taxon>
        <taxon>Lachnospirales</taxon>
        <taxon>Lachnospiraceae</taxon>
        <taxon>Wansuia</taxon>
    </lineage>
</organism>
<keyword evidence="3" id="KW-0645">Protease</keyword>
<dbReference type="GO" id="GO:0004175">
    <property type="term" value="F:endopeptidase activity"/>
    <property type="evidence" value="ECO:0007669"/>
    <property type="project" value="UniProtKB-ARBA"/>
</dbReference>
<gene>
    <name evidence="3" type="ORF">H8689_09240</name>
</gene>
<comment type="caution">
    <text evidence="3">The sequence shown here is derived from an EMBL/GenBank/DDBJ whole genome shotgun (WGS) entry which is preliminary data.</text>
</comment>
<dbReference type="EMBL" id="JACRTK010000004">
    <property type="protein sequence ID" value="MBC8591291.1"/>
    <property type="molecule type" value="Genomic_DNA"/>
</dbReference>
<sequence length="311" mass="34400">MDREKSPSILSVNILYLILAIILITAGALAQKQNIYIGILITEYILVLLPNIWFIKSKGLSLKNVLRLNKISIKESITIILITILSYPVIVFLQAIFIAILSIFREIDPTTAIPLPTDGLSFILGFLVIGVSPGICEEIMFRGTIMKAYERLGYKKSIIISAILFGMFHFTLLNFIGPTILGIIFGILVHKTNSIYGSIIGHTVNNTMALSIGYLVGKYESTIDDILQGGSTEVAGPSLIGVLLGIMIIGLCAYTVIILIRSLSSEKENNQMEMTELIISIDKTRTTHLLEYISIFLVIILFIVLNFNFVL</sequence>
<reference evidence="3 4" key="1">
    <citation type="submission" date="2020-08" db="EMBL/GenBank/DDBJ databases">
        <title>Genome public.</title>
        <authorList>
            <person name="Liu C."/>
            <person name="Sun Q."/>
        </authorList>
    </citation>
    <scope>NUCLEOTIDE SEQUENCE [LARGE SCALE GENOMIC DNA]</scope>
    <source>
        <strain evidence="3 4">NSJ-26</strain>
    </source>
</reference>
<evidence type="ECO:0000259" key="2">
    <source>
        <dbReference type="Pfam" id="PF02517"/>
    </source>
</evidence>
<accession>A0A926F0U7</accession>
<feature type="transmembrane region" description="Helical" evidence="1">
    <location>
        <begin position="35"/>
        <end position="55"/>
    </location>
</feature>
<keyword evidence="4" id="KW-1185">Reference proteome</keyword>
<dbReference type="Proteomes" id="UP000601522">
    <property type="component" value="Unassembled WGS sequence"/>
</dbReference>
<feature type="transmembrane region" description="Helical" evidence="1">
    <location>
        <begin position="239"/>
        <end position="260"/>
    </location>
</feature>
<evidence type="ECO:0000313" key="3">
    <source>
        <dbReference type="EMBL" id="MBC8591291.1"/>
    </source>
</evidence>
<dbReference type="RefSeq" id="WP_249324159.1">
    <property type="nucleotide sequence ID" value="NZ_JACRTK010000004.1"/>
</dbReference>
<keyword evidence="3" id="KW-0378">Hydrolase</keyword>
<keyword evidence="1" id="KW-0472">Membrane</keyword>
<proteinExistence type="predicted"/>
<keyword evidence="3" id="KW-0482">Metalloprotease</keyword>
<name>A0A926F0U7_9FIRM</name>
<feature type="transmembrane region" description="Helical" evidence="1">
    <location>
        <begin position="120"/>
        <end position="141"/>
    </location>
</feature>
<dbReference type="Pfam" id="PF02517">
    <property type="entry name" value="Rce1-like"/>
    <property type="match status" value="1"/>
</dbReference>
<feature type="transmembrane region" description="Helical" evidence="1">
    <location>
        <begin position="76"/>
        <end position="100"/>
    </location>
</feature>
<evidence type="ECO:0000256" key="1">
    <source>
        <dbReference type="SAM" id="Phobius"/>
    </source>
</evidence>
<evidence type="ECO:0000313" key="4">
    <source>
        <dbReference type="Proteomes" id="UP000601522"/>
    </source>
</evidence>
<feature type="transmembrane region" description="Helical" evidence="1">
    <location>
        <begin position="162"/>
        <end position="188"/>
    </location>
</feature>
<protein>
    <submittedName>
        <fullName evidence="3">CPBP family intramembrane metalloprotease</fullName>
    </submittedName>
</protein>
<feature type="transmembrane region" description="Helical" evidence="1">
    <location>
        <begin position="12"/>
        <end position="29"/>
    </location>
</feature>
<dbReference type="AlphaFoldDB" id="A0A926F0U7"/>
<dbReference type="GO" id="GO:0008237">
    <property type="term" value="F:metallopeptidase activity"/>
    <property type="evidence" value="ECO:0007669"/>
    <property type="project" value="UniProtKB-KW"/>
</dbReference>
<dbReference type="PANTHER" id="PTHR43592:SF15">
    <property type="entry name" value="CAAX AMINO TERMINAL PROTEASE FAMILY PROTEIN"/>
    <property type="match status" value="1"/>
</dbReference>
<feature type="transmembrane region" description="Helical" evidence="1">
    <location>
        <begin position="289"/>
        <end position="309"/>
    </location>
</feature>